<evidence type="ECO:0000256" key="1">
    <source>
        <dbReference type="SAM" id="MobiDB-lite"/>
    </source>
</evidence>
<feature type="compositionally biased region" description="Low complexity" evidence="1">
    <location>
        <begin position="48"/>
        <end position="59"/>
    </location>
</feature>
<reference evidence="2 3" key="1">
    <citation type="submission" date="2020-01" db="EMBL/GenBank/DDBJ databases">
        <authorList>
            <consortium name="DOE Joint Genome Institute"/>
            <person name="Haridas S."/>
            <person name="Albert R."/>
            <person name="Binder M."/>
            <person name="Bloem J."/>
            <person name="Labutti K."/>
            <person name="Salamov A."/>
            <person name="Andreopoulos B."/>
            <person name="Baker S.E."/>
            <person name="Barry K."/>
            <person name="Bills G."/>
            <person name="Bluhm B.H."/>
            <person name="Cannon C."/>
            <person name="Castanera R."/>
            <person name="Culley D.E."/>
            <person name="Daum C."/>
            <person name="Ezra D."/>
            <person name="Gonzalez J.B."/>
            <person name="Henrissat B."/>
            <person name="Kuo A."/>
            <person name="Liang C."/>
            <person name="Lipzen A."/>
            <person name="Lutzoni F."/>
            <person name="Magnuson J."/>
            <person name="Mondo S."/>
            <person name="Nolan M."/>
            <person name="Ohm R."/>
            <person name="Pangilinan J."/>
            <person name="Park H.-J.H."/>
            <person name="Ramirez L."/>
            <person name="Alfaro M."/>
            <person name="Sun H."/>
            <person name="Tritt A."/>
            <person name="Yoshinaga Y."/>
            <person name="Zwiers L.-H.L."/>
            <person name="Turgeon B.G."/>
            <person name="Goodwin S.B."/>
            <person name="Spatafora J.W."/>
            <person name="Crous P.W."/>
            <person name="Grigoriev I.V."/>
        </authorList>
    </citation>
    <scope>NUCLEOTIDE SEQUENCE [LARGE SCALE GENOMIC DNA]</scope>
    <source>
        <strain evidence="2 3">CBS 611.86</strain>
    </source>
</reference>
<accession>A0A7C8IFR6</accession>
<dbReference type="Proteomes" id="UP000481861">
    <property type="component" value="Unassembled WGS sequence"/>
</dbReference>
<feature type="region of interest" description="Disordered" evidence="1">
    <location>
        <begin position="298"/>
        <end position="320"/>
    </location>
</feature>
<sequence length="320" mass="34547">MQKRSSPGTASREQEGTSIWLWQRAGTTGTTGTTPPCRRPRSPPAAPAAPALDGTTAARPSASLRDRVRARTPAALHCTASDFRYSARVCALLPLVPLATGTRQVPNCRARCSPDATMPPLTTPHPVFTNPWRARPAAPAGSKLYVLRREMYLDRTSPRLAAASAAPWTHGPPFSRARSRGADGLTGAGGMPRLAAVSRRPLFLHLNRRIQAQAQAHDEERAPCGGVRRITGPVDGAARLASAHSLPRFPATLRPLHQPLHNPCRHHLQLHTSPPSAPQRTRWWPAVALWPAPSCLQSPPVFHGARPRRADGKQPGTPQV</sequence>
<organism evidence="2 3">
    <name type="scientific">Massariosphaeria phaeospora</name>
    <dbReference type="NCBI Taxonomy" id="100035"/>
    <lineage>
        <taxon>Eukaryota</taxon>
        <taxon>Fungi</taxon>
        <taxon>Dikarya</taxon>
        <taxon>Ascomycota</taxon>
        <taxon>Pezizomycotina</taxon>
        <taxon>Dothideomycetes</taxon>
        <taxon>Pleosporomycetidae</taxon>
        <taxon>Pleosporales</taxon>
        <taxon>Pleosporales incertae sedis</taxon>
        <taxon>Massariosphaeria</taxon>
    </lineage>
</organism>
<name>A0A7C8IFR6_9PLEO</name>
<gene>
    <name evidence="2" type="ORF">BDV95DRAFT_589246</name>
</gene>
<dbReference type="AlphaFoldDB" id="A0A7C8IFR6"/>
<dbReference type="EMBL" id="JAADJZ010000001">
    <property type="protein sequence ID" value="KAF2878288.1"/>
    <property type="molecule type" value="Genomic_DNA"/>
</dbReference>
<evidence type="ECO:0000313" key="3">
    <source>
        <dbReference type="Proteomes" id="UP000481861"/>
    </source>
</evidence>
<feature type="compositionally biased region" description="Low complexity" evidence="1">
    <location>
        <begin position="24"/>
        <end position="36"/>
    </location>
</feature>
<proteinExistence type="predicted"/>
<feature type="compositionally biased region" description="Polar residues" evidence="1">
    <location>
        <begin position="1"/>
        <end position="11"/>
    </location>
</feature>
<evidence type="ECO:0000313" key="2">
    <source>
        <dbReference type="EMBL" id="KAF2878288.1"/>
    </source>
</evidence>
<comment type="caution">
    <text evidence="2">The sequence shown here is derived from an EMBL/GenBank/DDBJ whole genome shotgun (WGS) entry which is preliminary data.</text>
</comment>
<protein>
    <submittedName>
        <fullName evidence="2">Uncharacterized protein</fullName>
    </submittedName>
</protein>
<keyword evidence="3" id="KW-1185">Reference proteome</keyword>
<feature type="region of interest" description="Disordered" evidence="1">
    <location>
        <begin position="1"/>
        <end position="67"/>
    </location>
</feature>